<gene>
    <name evidence="4" type="ORF">Pmani_028281</name>
</gene>
<evidence type="ECO:0000259" key="3">
    <source>
        <dbReference type="PROSITE" id="PS50105"/>
    </source>
</evidence>
<dbReference type="InterPro" id="IPR013761">
    <property type="entry name" value="SAM/pointed_sf"/>
</dbReference>
<organism evidence="4 5">
    <name type="scientific">Petrolisthes manimaculis</name>
    <dbReference type="NCBI Taxonomy" id="1843537"/>
    <lineage>
        <taxon>Eukaryota</taxon>
        <taxon>Metazoa</taxon>
        <taxon>Ecdysozoa</taxon>
        <taxon>Arthropoda</taxon>
        <taxon>Crustacea</taxon>
        <taxon>Multicrustacea</taxon>
        <taxon>Malacostraca</taxon>
        <taxon>Eumalacostraca</taxon>
        <taxon>Eucarida</taxon>
        <taxon>Decapoda</taxon>
        <taxon>Pleocyemata</taxon>
        <taxon>Anomura</taxon>
        <taxon>Galatheoidea</taxon>
        <taxon>Porcellanidae</taxon>
        <taxon>Petrolisthes</taxon>
    </lineage>
</organism>
<dbReference type="AlphaFoldDB" id="A0AAE1TUZ5"/>
<dbReference type="Pfam" id="PF12796">
    <property type="entry name" value="Ank_2"/>
    <property type="match status" value="2"/>
</dbReference>
<dbReference type="Pfam" id="PF00536">
    <property type="entry name" value="SAM_1"/>
    <property type="match status" value="1"/>
</dbReference>
<feature type="repeat" description="ANK" evidence="1">
    <location>
        <begin position="66"/>
        <end position="98"/>
    </location>
</feature>
<accession>A0AAE1TUZ5</accession>
<dbReference type="PROSITE" id="PS50105">
    <property type="entry name" value="SAM_DOMAIN"/>
    <property type="match status" value="1"/>
</dbReference>
<keyword evidence="5" id="KW-1185">Reference proteome</keyword>
<sequence>MTDLEETWTERSFYNKPLTVWLGETEPDQQDILPLDIFTAASIGCYQRVKDIIEGDTNWCLCKNGSGWTALMYAAYYAHIDVIKLLLDFGASVHHRNTMGCNALMLAVMCGNENVVELIIKAGSILETRDNRDWTTLFHAVNSGHQNVVDVLIKYKVNLNSCERGTGLTPLMYTSQLGDVALAVSLVQAGAVVSLTNHQGHTAARIARDAGYPAVASAITQCHFQGVDGPSLQDGPAAVEARRITPQQSQIIRTRPNSAPSVDNASVQPTNLETLLNQIGLSSYMSVFQEQDVDLQIFLTLTDQDLKECGIQKLGPRRKMTSSIARWHSNAPIRSTGECAYADKLEVEMQELGVKLTEALHALHQAKTQVKQEHDLRVVTEGWVVEARGRLHQCHQCVNIISDQLVTLHSLCTSILSKQTPTSLIASPYTPTPPPPPPPTPTPTPTFTSTLLDTLTLLAAQVNNLVTLTDPSVPRGPSNPPSPNKQVQCSI</sequence>
<feature type="domain" description="SAM" evidence="3">
    <location>
        <begin position="267"/>
        <end position="330"/>
    </location>
</feature>
<proteinExistence type="predicted"/>
<keyword evidence="1" id="KW-0040">ANK repeat</keyword>
<feature type="repeat" description="ANK" evidence="1">
    <location>
        <begin position="166"/>
        <end position="198"/>
    </location>
</feature>
<dbReference type="SMART" id="SM00454">
    <property type="entry name" value="SAM"/>
    <property type="match status" value="1"/>
</dbReference>
<dbReference type="SMART" id="SM00248">
    <property type="entry name" value="ANK"/>
    <property type="match status" value="4"/>
</dbReference>
<dbReference type="PROSITE" id="PS50088">
    <property type="entry name" value="ANK_REPEAT"/>
    <property type="match status" value="3"/>
</dbReference>
<dbReference type="PANTHER" id="PTHR24184">
    <property type="entry name" value="SI:CH211-189E2.2"/>
    <property type="match status" value="1"/>
</dbReference>
<dbReference type="Proteomes" id="UP001292094">
    <property type="component" value="Unassembled WGS sequence"/>
</dbReference>
<dbReference type="InterPro" id="IPR001660">
    <property type="entry name" value="SAM"/>
</dbReference>
<dbReference type="PANTHER" id="PTHR24184:SF11">
    <property type="entry name" value="ANKYRIN REPEAT AND SOCS BOX CONTAINING 3"/>
    <property type="match status" value="1"/>
</dbReference>
<protein>
    <recommendedName>
        <fullName evidence="3">SAM domain-containing protein</fullName>
    </recommendedName>
</protein>
<dbReference type="InterPro" id="IPR036770">
    <property type="entry name" value="Ankyrin_rpt-contain_sf"/>
</dbReference>
<name>A0AAE1TUZ5_9EUCA</name>
<evidence type="ECO:0000256" key="1">
    <source>
        <dbReference type="PROSITE-ProRule" id="PRU00023"/>
    </source>
</evidence>
<evidence type="ECO:0000313" key="5">
    <source>
        <dbReference type="Proteomes" id="UP001292094"/>
    </source>
</evidence>
<dbReference type="GO" id="GO:0005929">
    <property type="term" value="C:cilium"/>
    <property type="evidence" value="ECO:0007669"/>
    <property type="project" value="TreeGrafter"/>
</dbReference>
<dbReference type="Gene3D" id="1.10.150.50">
    <property type="entry name" value="Transcription Factor, Ets-1"/>
    <property type="match status" value="1"/>
</dbReference>
<feature type="compositionally biased region" description="Pro residues" evidence="2">
    <location>
        <begin position="430"/>
        <end position="444"/>
    </location>
</feature>
<dbReference type="SUPFAM" id="SSF48403">
    <property type="entry name" value="Ankyrin repeat"/>
    <property type="match status" value="1"/>
</dbReference>
<dbReference type="InterPro" id="IPR002110">
    <property type="entry name" value="Ankyrin_rpt"/>
</dbReference>
<dbReference type="Gene3D" id="1.25.40.20">
    <property type="entry name" value="Ankyrin repeat-containing domain"/>
    <property type="match status" value="1"/>
</dbReference>
<evidence type="ECO:0000256" key="2">
    <source>
        <dbReference type="SAM" id="MobiDB-lite"/>
    </source>
</evidence>
<reference evidence="4" key="1">
    <citation type="submission" date="2023-11" db="EMBL/GenBank/DDBJ databases">
        <title>Genome assemblies of two species of porcelain crab, Petrolisthes cinctipes and Petrolisthes manimaculis (Anomura: Porcellanidae).</title>
        <authorList>
            <person name="Angst P."/>
        </authorList>
    </citation>
    <scope>NUCLEOTIDE SEQUENCE</scope>
    <source>
        <strain evidence="4">PB745_02</strain>
        <tissue evidence="4">Gill</tissue>
    </source>
</reference>
<comment type="caution">
    <text evidence="4">The sequence shown here is derived from an EMBL/GenBank/DDBJ whole genome shotgun (WGS) entry which is preliminary data.</text>
</comment>
<feature type="region of interest" description="Disordered" evidence="2">
    <location>
        <begin position="423"/>
        <end position="447"/>
    </location>
</feature>
<dbReference type="EMBL" id="JAWZYT010003238">
    <property type="protein sequence ID" value="KAK4299433.1"/>
    <property type="molecule type" value="Genomic_DNA"/>
</dbReference>
<dbReference type="PROSITE" id="PS50297">
    <property type="entry name" value="ANK_REP_REGION"/>
    <property type="match status" value="1"/>
</dbReference>
<feature type="region of interest" description="Disordered" evidence="2">
    <location>
        <begin position="469"/>
        <end position="491"/>
    </location>
</feature>
<evidence type="ECO:0000313" key="4">
    <source>
        <dbReference type="EMBL" id="KAK4299433.1"/>
    </source>
</evidence>
<feature type="repeat" description="ANK" evidence="1">
    <location>
        <begin position="99"/>
        <end position="131"/>
    </location>
</feature>
<dbReference type="SUPFAM" id="SSF47769">
    <property type="entry name" value="SAM/Pointed domain"/>
    <property type="match status" value="1"/>
</dbReference>